<dbReference type="Pfam" id="PF13280">
    <property type="entry name" value="WYL"/>
    <property type="match status" value="1"/>
</dbReference>
<dbReference type="AlphaFoldDB" id="A0A410QEU1"/>
<dbReference type="InterPro" id="IPR051534">
    <property type="entry name" value="CBASS_pafABC_assoc_protein"/>
</dbReference>
<accession>A0A410QEU1</accession>
<evidence type="ECO:0000259" key="1">
    <source>
        <dbReference type="Pfam" id="PF13280"/>
    </source>
</evidence>
<organism evidence="2 3">
    <name type="scientific">Acidilutibacter cellobiosedens</name>
    <dbReference type="NCBI Taxonomy" id="2507161"/>
    <lineage>
        <taxon>Bacteria</taxon>
        <taxon>Bacillati</taxon>
        <taxon>Bacillota</taxon>
        <taxon>Tissierellia</taxon>
        <taxon>Tissierellales</taxon>
        <taxon>Acidilutibacteraceae</taxon>
        <taxon>Acidilutibacter</taxon>
    </lineage>
</organism>
<gene>
    <name evidence="2" type="ORF">EQM13_13570</name>
</gene>
<dbReference type="Proteomes" id="UP000287969">
    <property type="component" value="Chromosome"/>
</dbReference>
<dbReference type="RefSeq" id="WP_128752976.1">
    <property type="nucleotide sequence ID" value="NZ_CP035282.1"/>
</dbReference>
<dbReference type="PANTHER" id="PTHR34580:SF1">
    <property type="entry name" value="PROTEIN PAFC"/>
    <property type="match status" value="1"/>
</dbReference>
<name>A0A410QEU1_9FIRM</name>
<evidence type="ECO:0000313" key="3">
    <source>
        <dbReference type="Proteomes" id="UP000287969"/>
    </source>
</evidence>
<dbReference type="KEGG" id="spoa:EQM13_13570"/>
<dbReference type="OrthoDB" id="9767131at2"/>
<dbReference type="InterPro" id="IPR026881">
    <property type="entry name" value="WYL_dom"/>
</dbReference>
<proteinExistence type="predicted"/>
<dbReference type="EMBL" id="CP035282">
    <property type="protein sequence ID" value="QAT62520.1"/>
    <property type="molecule type" value="Genomic_DNA"/>
</dbReference>
<reference evidence="3" key="1">
    <citation type="submission" date="2019-01" db="EMBL/GenBank/DDBJ databases">
        <title>Draft genomes of a novel of Sporanaerobacter strains.</title>
        <authorList>
            <person name="Ma S."/>
        </authorList>
    </citation>
    <scope>NUCLEOTIDE SEQUENCE [LARGE SCALE GENOMIC DNA]</scope>
    <source>
        <strain evidence="3">NJN-17</strain>
    </source>
</reference>
<feature type="domain" description="WYL" evidence="1">
    <location>
        <begin position="84"/>
        <end position="150"/>
    </location>
</feature>
<protein>
    <submittedName>
        <fullName evidence="2">WYL domain-containing protein</fullName>
    </submittedName>
</protein>
<dbReference type="PANTHER" id="PTHR34580">
    <property type="match status" value="1"/>
</dbReference>
<evidence type="ECO:0000313" key="2">
    <source>
        <dbReference type="EMBL" id="QAT62520.1"/>
    </source>
</evidence>
<dbReference type="PROSITE" id="PS52050">
    <property type="entry name" value="WYL"/>
    <property type="match status" value="1"/>
</dbReference>
<keyword evidence="3" id="KW-1185">Reference proteome</keyword>
<sequence length="264" mass="31163">MRLHRLLGIIMLLDARGVMKSADLAKILETSERNTEMEQQIKNTIIKLENSVSEEHRKEIINAKEKFFVDSDPWWGRESGNKNVDIIKKSVIDLRKLKITYRKYDGETSERIIRPYGIVIKNLQWYVVAFCETKKDIRTFKCNRIESIEVINENFIMPCGFSLENFWEKNKEQFVNQSLSNEVYNAYPVKIKFFEKMEALLKGFFILSQNEIEGYEICDVDMISFETACNMLFTLSDRLEVIEPVEVREYIILKAQKILNLYKP</sequence>